<evidence type="ECO:0000256" key="7">
    <source>
        <dbReference type="ARBA" id="ARBA00023242"/>
    </source>
</evidence>
<comment type="similarity">
    <text evidence="2">Belongs to the HEXIM family.</text>
</comment>
<evidence type="ECO:0000313" key="10">
    <source>
        <dbReference type="Proteomes" id="UP001369086"/>
    </source>
</evidence>
<evidence type="ECO:0000256" key="6">
    <source>
        <dbReference type="ARBA" id="ARBA00023163"/>
    </source>
</evidence>
<dbReference type="Pfam" id="PF15313">
    <property type="entry name" value="HEXIM"/>
    <property type="match status" value="1"/>
</dbReference>
<keyword evidence="10" id="KW-1185">Reference proteome</keyword>
<comment type="caution">
    <text evidence="9">The sequence shown here is derived from an EMBL/GenBank/DDBJ whole genome shotgun (WGS) entry which is preliminary data.</text>
</comment>
<keyword evidence="5" id="KW-0175">Coiled coil</keyword>
<dbReference type="PANTHER" id="PTHR13469:SF8">
    <property type="entry name" value="HEXIM P-TEFB COMPLEX SUBUNIT 1"/>
    <property type="match status" value="1"/>
</dbReference>
<dbReference type="Proteomes" id="UP001369086">
    <property type="component" value="Unassembled WGS sequence"/>
</dbReference>
<feature type="region of interest" description="Disordered" evidence="8">
    <location>
        <begin position="92"/>
        <end position="205"/>
    </location>
</feature>
<keyword evidence="4" id="KW-0805">Transcription regulation</keyword>
<reference evidence="9 10" key="1">
    <citation type="submission" date="2021-05" db="EMBL/GenBank/DDBJ databases">
        <authorList>
            <person name="Zahm M."/>
            <person name="Klopp C."/>
            <person name="Cabau C."/>
            <person name="Kuhl H."/>
            <person name="Suciu R."/>
            <person name="Ciorpac M."/>
            <person name="Holostenco D."/>
            <person name="Gessner J."/>
            <person name="Wuertz S."/>
            <person name="Hohne C."/>
            <person name="Stock M."/>
            <person name="Gislard M."/>
            <person name="Lluch J."/>
            <person name="Milhes M."/>
            <person name="Lampietro C."/>
            <person name="Lopez Roques C."/>
            <person name="Donnadieu C."/>
            <person name="Du K."/>
            <person name="Schartl M."/>
            <person name="Guiguen Y."/>
        </authorList>
    </citation>
    <scope>NUCLEOTIDE SEQUENCE [LARGE SCALE GENOMIC DNA]</scope>
    <source>
        <strain evidence="9">Hh-F2</strain>
        <tissue evidence="9">Blood</tissue>
    </source>
</reference>
<evidence type="ECO:0000313" key="9">
    <source>
        <dbReference type="EMBL" id="KAK6473034.1"/>
    </source>
</evidence>
<proteinExistence type="inferred from homology"/>
<evidence type="ECO:0000256" key="5">
    <source>
        <dbReference type="ARBA" id="ARBA00023054"/>
    </source>
</evidence>
<feature type="compositionally biased region" description="Basic residues" evidence="8">
    <location>
        <begin position="42"/>
        <end position="59"/>
    </location>
</feature>
<organism evidence="9 10">
    <name type="scientific">Huso huso</name>
    <name type="common">Beluga</name>
    <name type="synonym">Acipenser huso</name>
    <dbReference type="NCBI Taxonomy" id="61971"/>
    <lineage>
        <taxon>Eukaryota</taxon>
        <taxon>Metazoa</taxon>
        <taxon>Chordata</taxon>
        <taxon>Craniata</taxon>
        <taxon>Vertebrata</taxon>
        <taxon>Euteleostomi</taxon>
        <taxon>Actinopterygii</taxon>
        <taxon>Chondrostei</taxon>
        <taxon>Acipenseriformes</taxon>
        <taxon>Acipenseridae</taxon>
        <taxon>Huso</taxon>
    </lineage>
</organism>
<gene>
    <name evidence="9" type="ORF">HHUSO_G27691</name>
</gene>
<evidence type="ECO:0000256" key="2">
    <source>
        <dbReference type="ARBA" id="ARBA00008409"/>
    </source>
</evidence>
<protein>
    <submittedName>
        <fullName evidence="9">Protein HEXIM-like</fullName>
    </submittedName>
</protein>
<dbReference type="InterPro" id="IPR024872">
    <property type="entry name" value="HEXIM"/>
</dbReference>
<feature type="compositionally biased region" description="Basic and acidic residues" evidence="8">
    <location>
        <begin position="105"/>
        <end position="114"/>
    </location>
</feature>
<evidence type="ECO:0000256" key="8">
    <source>
        <dbReference type="SAM" id="MobiDB-lite"/>
    </source>
</evidence>
<keyword evidence="3" id="KW-0678">Repressor</keyword>
<accession>A0ABR0YKA0</accession>
<dbReference type="EMBL" id="JAHFZB010000028">
    <property type="protein sequence ID" value="KAK6473034.1"/>
    <property type="molecule type" value="Genomic_DNA"/>
</dbReference>
<feature type="compositionally biased region" description="Acidic residues" evidence="8">
    <location>
        <begin position="130"/>
        <end position="145"/>
    </location>
</feature>
<feature type="region of interest" description="Disordered" evidence="8">
    <location>
        <begin position="1"/>
        <end position="59"/>
    </location>
</feature>
<feature type="compositionally biased region" description="Polar residues" evidence="8">
    <location>
        <begin position="185"/>
        <end position="194"/>
    </location>
</feature>
<keyword evidence="6" id="KW-0804">Transcription</keyword>
<evidence type="ECO:0000256" key="1">
    <source>
        <dbReference type="ARBA" id="ARBA00004123"/>
    </source>
</evidence>
<comment type="subcellular location">
    <subcellularLocation>
        <location evidence="1">Nucleus</location>
    </subcellularLocation>
</comment>
<dbReference type="PANTHER" id="PTHR13469">
    <property type="entry name" value="HEXAMETHYLENE BISACETAMIDE INDUCIBLE 1"/>
    <property type="match status" value="1"/>
</dbReference>
<feature type="compositionally biased region" description="Low complexity" evidence="8">
    <location>
        <begin position="24"/>
        <end position="38"/>
    </location>
</feature>
<sequence>MADAPSPVSGACLPPREGEEGPDPGESPSEGESPSMGPHTEGRKRHRRRPSKKKRRWKPYFKLSWEEKKELDEREAARASRVREEMFAYGLPVAPQHHAVPDGGARPEEPDLKTELGALEAGRGQPAEDTASEEESVEPEEEEDGSGAGRHGQSRDGGGEFLQRLLRNPRSTTPRACRARASRSWCGSTWSWRSASPAWRTRTTG</sequence>
<name>A0ABR0YKA0_HUSHU</name>
<evidence type="ECO:0000256" key="4">
    <source>
        <dbReference type="ARBA" id="ARBA00023015"/>
    </source>
</evidence>
<evidence type="ECO:0000256" key="3">
    <source>
        <dbReference type="ARBA" id="ARBA00022491"/>
    </source>
</evidence>
<keyword evidence="7" id="KW-0539">Nucleus</keyword>